<keyword evidence="3" id="KW-1185">Reference proteome</keyword>
<organism evidence="2 3">
    <name type="scientific">Nocardia vulneris</name>
    <dbReference type="NCBI Taxonomy" id="1141657"/>
    <lineage>
        <taxon>Bacteria</taxon>
        <taxon>Bacillati</taxon>
        <taxon>Actinomycetota</taxon>
        <taxon>Actinomycetes</taxon>
        <taxon>Mycobacteriales</taxon>
        <taxon>Nocardiaceae</taxon>
        <taxon>Nocardia</taxon>
    </lineage>
</organism>
<evidence type="ECO:0000259" key="1">
    <source>
        <dbReference type="Pfam" id="PF00668"/>
    </source>
</evidence>
<proteinExistence type="predicted"/>
<dbReference type="Gene3D" id="3.30.559.30">
    <property type="entry name" value="Nonribosomal peptide synthetase, condensation domain"/>
    <property type="match status" value="1"/>
</dbReference>
<dbReference type="SUPFAM" id="SSF52777">
    <property type="entry name" value="CoA-dependent acyltransferases"/>
    <property type="match status" value="2"/>
</dbReference>
<feature type="domain" description="Condensation" evidence="1">
    <location>
        <begin position="135"/>
        <end position="378"/>
    </location>
</feature>
<dbReference type="RefSeq" id="WP_043666404.1">
    <property type="nucleotide sequence ID" value="NZ_BDCI01000017.1"/>
</dbReference>
<dbReference type="InterPro" id="IPR023213">
    <property type="entry name" value="CAT-like_dom_sf"/>
</dbReference>
<dbReference type="Gene3D" id="3.30.559.10">
    <property type="entry name" value="Chloramphenicol acetyltransferase-like domain"/>
    <property type="match status" value="1"/>
</dbReference>
<sequence>MEYTCLSDFPIRSGNLTLWRTEAETAEAWELDNRPLTSQHEKYCGEFDSLDERPGRGKWIGTIFEMDAPLDRRAVRDLIWVWHARHEGLRTTARVAAPGARPARFTCAALGVKVIREVVDAVSDGDQLGPYLSAEFERRLSPAAWPHCLVATIEHHDTDDFTVLVAADHSVMDAYGQALIINEFRALYRALLDGSRIEALTTCASSADYAVLERQAAATVTADCPATLAWRNFFDSCDGKFPSFPPLPSTVYDPARESEQNSFSRWLLDNSESDLIEAAATARGYRLTAVIFAALAYASYRVSGTSEFRTIMPVATRPSAQWAESMGWFVNIVPLSVTVGPDRSFDSALHDAAAALKAVRPLTMVPAGPVCELLEIADTPRFGVSFVDMRRVPGVDTIGSLRHRLLRAESYSPDEVYFWVGRTVDGLNISTRFPASFPLSEMDRFIGEFVGGLREFAGGAVPALEVIDAAVGCGAA</sequence>
<dbReference type="EMBL" id="JNFP01000007">
    <property type="protein sequence ID" value="KIA65421.1"/>
    <property type="molecule type" value="Genomic_DNA"/>
</dbReference>
<evidence type="ECO:0000313" key="3">
    <source>
        <dbReference type="Proteomes" id="UP000031364"/>
    </source>
</evidence>
<reference evidence="2 3" key="1">
    <citation type="journal article" date="2014" name="Int. J. Syst. Evol. Microbiol.">
        <title>Nocardia vulneris sp. nov., isolated from wounds of human patients in North America.</title>
        <authorList>
            <person name="Lasker B.A."/>
            <person name="Bell M."/>
            <person name="Klenk H.P."/>
            <person name="Sproer C."/>
            <person name="Schumann C."/>
            <person name="Schumann P."/>
            <person name="Brown J.M."/>
        </authorList>
    </citation>
    <scope>NUCLEOTIDE SEQUENCE [LARGE SCALE GENOMIC DNA]</scope>
    <source>
        <strain evidence="2 3">W9851</strain>
    </source>
</reference>
<dbReference type="Proteomes" id="UP000031364">
    <property type="component" value="Unassembled WGS sequence"/>
</dbReference>
<dbReference type="Pfam" id="PF00668">
    <property type="entry name" value="Condensation"/>
    <property type="match status" value="1"/>
</dbReference>
<gene>
    <name evidence="2" type="ORF">FG87_07255</name>
</gene>
<dbReference type="InterPro" id="IPR001242">
    <property type="entry name" value="Condensation_dom"/>
</dbReference>
<evidence type="ECO:0000313" key="2">
    <source>
        <dbReference type="EMBL" id="KIA65421.1"/>
    </source>
</evidence>
<comment type="caution">
    <text evidence="2">The sequence shown here is derived from an EMBL/GenBank/DDBJ whole genome shotgun (WGS) entry which is preliminary data.</text>
</comment>
<accession>A0ABR4ZJ46</accession>
<protein>
    <recommendedName>
        <fullName evidence="1">Condensation domain-containing protein</fullName>
    </recommendedName>
</protein>
<name>A0ABR4ZJ46_9NOCA</name>